<evidence type="ECO:0000313" key="2">
    <source>
        <dbReference type="Proteomes" id="UP000799753"/>
    </source>
</evidence>
<organism evidence="1 2">
    <name type="scientific">Massarina eburnea CBS 473.64</name>
    <dbReference type="NCBI Taxonomy" id="1395130"/>
    <lineage>
        <taxon>Eukaryota</taxon>
        <taxon>Fungi</taxon>
        <taxon>Dikarya</taxon>
        <taxon>Ascomycota</taxon>
        <taxon>Pezizomycotina</taxon>
        <taxon>Dothideomycetes</taxon>
        <taxon>Pleosporomycetidae</taxon>
        <taxon>Pleosporales</taxon>
        <taxon>Massarineae</taxon>
        <taxon>Massarinaceae</taxon>
        <taxon>Massarina</taxon>
    </lineage>
</organism>
<dbReference type="InterPro" id="IPR032710">
    <property type="entry name" value="NTF2-like_dom_sf"/>
</dbReference>
<evidence type="ECO:0008006" key="3">
    <source>
        <dbReference type="Google" id="ProtNLM"/>
    </source>
</evidence>
<dbReference type="PANTHER" id="PTHR39401">
    <property type="entry name" value="SNOAL-LIKE DOMAIN-CONTAINING PROTEIN"/>
    <property type="match status" value="1"/>
</dbReference>
<dbReference type="SUPFAM" id="SSF54427">
    <property type="entry name" value="NTF2-like"/>
    <property type="match status" value="1"/>
</dbReference>
<accession>A0A6A6RPG4</accession>
<dbReference type="AlphaFoldDB" id="A0A6A6RPG4"/>
<sequence>MAHSYTSEYPSSVSFDPAYKKFFEDFYKVSDTPDIHEQYVENFTKDATLVMAQTKVQGTEGILALRKGLWDRVSVRHHRPYKIFPFGPDSDEVMLHGNVDFELKDGSTQTKDWSAHAHLVKVDGVVKMKFYQVYMDTAPPPAK</sequence>
<dbReference type="OrthoDB" id="3468019at2759"/>
<proteinExistence type="predicted"/>
<evidence type="ECO:0000313" key="1">
    <source>
        <dbReference type="EMBL" id="KAF2637270.1"/>
    </source>
</evidence>
<keyword evidence="2" id="KW-1185">Reference proteome</keyword>
<dbReference type="PANTHER" id="PTHR39401:SF1">
    <property type="entry name" value="SNOAL-LIKE DOMAIN-CONTAINING PROTEIN"/>
    <property type="match status" value="1"/>
</dbReference>
<reference evidence="1" key="1">
    <citation type="journal article" date="2020" name="Stud. Mycol.">
        <title>101 Dothideomycetes genomes: a test case for predicting lifestyles and emergence of pathogens.</title>
        <authorList>
            <person name="Haridas S."/>
            <person name="Albert R."/>
            <person name="Binder M."/>
            <person name="Bloem J."/>
            <person name="Labutti K."/>
            <person name="Salamov A."/>
            <person name="Andreopoulos B."/>
            <person name="Baker S."/>
            <person name="Barry K."/>
            <person name="Bills G."/>
            <person name="Bluhm B."/>
            <person name="Cannon C."/>
            <person name="Castanera R."/>
            <person name="Culley D."/>
            <person name="Daum C."/>
            <person name="Ezra D."/>
            <person name="Gonzalez J."/>
            <person name="Henrissat B."/>
            <person name="Kuo A."/>
            <person name="Liang C."/>
            <person name="Lipzen A."/>
            <person name="Lutzoni F."/>
            <person name="Magnuson J."/>
            <person name="Mondo S."/>
            <person name="Nolan M."/>
            <person name="Ohm R."/>
            <person name="Pangilinan J."/>
            <person name="Park H.-J."/>
            <person name="Ramirez L."/>
            <person name="Alfaro M."/>
            <person name="Sun H."/>
            <person name="Tritt A."/>
            <person name="Yoshinaga Y."/>
            <person name="Zwiers L.-H."/>
            <person name="Turgeon B."/>
            <person name="Goodwin S."/>
            <person name="Spatafora J."/>
            <person name="Crous P."/>
            <person name="Grigoriev I."/>
        </authorList>
    </citation>
    <scope>NUCLEOTIDE SEQUENCE</scope>
    <source>
        <strain evidence="1">CBS 473.64</strain>
    </source>
</reference>
<dbReference type="Proteomes" id="UP000799753">
    <property type="component" value="Unassembled WGS sequence"/>
</dbReference>
<dbReference type="EMBL" id="MU006794">
    <property type="protein sequence ID" value="KAF2637270.1"/>
    <property type="molecule type" value="Genomic_DNA"/>
</dbReference>
<gene>
    <name evidence="1" type="ORF">P280DRAFT_113591</name>
</gene>
<protein>
    <recommendedName>
        <fullName evidence="3">SnoaL-like domain-containing protein</fullName>
    </recommendedName>
</protein>
<name>A0A6A6RPG4_9PLEO</name>